<organism evidence="1 2">
    <name type="scientific">Candidatus Woesebacteria bacterium RIFCSPLOWO2_01_FULL_44_14</name>
    <dbReference type="NCBI Taxonomy" id="1802525"/>
    <lineage>
        <taxon>Bacteria</taxon>
        <taxon>Candidatus Woeseibacteriota</taxon>
    </lineage>
</organism>
<accession>A0A1F8C1M1</accession>
<dbReference type="Proteomes" id="UP000178429">
    <property type="component" value="Unassembled WGS sequence"/>
</dbReference>
<protein>
    <submittedName>
        <fullName evidence="1">Uncharacterized protein</fullName>
    </submittedName>
</protein>
<dbReference type="EMBL" id="MGHL01000006">
    <property type="protein sequence ID" value="OGM70223.1"/>
    <property type="molecule type" value="Genomic_DNA"/>
</dbReference>
<gene>
    <name evidence="1" type="ORF">A2975_04080</name>
</gene>
<proteinExistence type="predicted"/>
<evidence type="ECO:0000313" key="2">
    <source>
        <dbReference type="Proteomes" id="UP000178429"/>
    </source>
</evidence>
<evidence type="ECO:0000313" key="1">
    <source>
        <dbReference type="EMBL" id="OGM70223.1"/>
    </source>
</evidence>
<comment type="caution">
    <text evidence="1">The sequence shown here is derived from an EMBL/GenBank/DDBJ whole genome shotgun (WGS) entry which is preliminary data.</text>
</comment>
<sequence length="71" mass="7616">MEKTEIPTFKTWPGSCPKATVASLATSWVTAVGKLRSLTYLGSELAKFAVCSIKGEITRATAPLMTPKTKI</sequence>
<reference evidence="1 2" key="1">
    <citation type="journal article" date="2016" name="Nat. Commun.">
        <title>Thousands of microbial genomes shed light on interconnected biogeochemical processes in an aquifer system.</title>
        <authorList>
            <person name="Anantharaman K."/>
            <person name="Brown C.T."/>
            <person name="Hug L.A."/>
            <person name="Sharon I."/>
            <person name="Castelle C.J."/>
            <person name="Probst A.J."/>
            <person name="Thomas B.C."/>
            <person name="Singh A."/>
            <person name="Wilkins M.J."/>
            <person name="Karaoz U."/>
            <person name="Brodie E.L."/>
            <person name="Williams K.H."/>
            <person name="Hubbard S.S."/>
            <person name="Banfield J.F."/>
        </authorList>
    </citation>
    <scope>NUCLEOTIDE SEQUENCE [LARGE SCALE GENOMIC DNA]</scope>
</reference>
<dbReference type="AlphaFoldDB" id="A0A1F8C1M1"/>
<name>A0A1F8C1M1_9BACT</name>